<proteinExistence type="predicted"/>
<protein>
    <recommendedName>
        <fullName evidence="3">YbjN domain-containing protein</fullName>
    </recommendedName>
</protein>
<dbReference type="InterPro" id="IPR019660">
    <property type="entry name" value="Put_sensory_transdc_reg_YbjN"/>
</dbReference>
<dbReference type="CDD" id="cd17511">
    <property type="entry name" value="YbjN_AmyR-like"/>
    <property type="match status" value="1"/>
</dbReference>
<evidence type="ECO:0000313" key="1">
    <source>
        <dbReference type="EMBL" id="GCE78067.1"/>
    </source>
</evidence>
<evidence type="ECO:0008006" key="3">
    <source>
        <dbReference type="Google" id="ProtNLM"/>
    </source>
</evidence>
<organism evidence="1 2">
    <name type="scientific">Cellulomonas biazotea</name>
    <dbReference type="NCBI Taxonomy" id="1709"/>
    <lineage>
        <taxon>Bacteria</taxon>
        <taxon>Bacillati</taxon>
        <taxon>Actinomycetota</taxon>
        <taxon>Actinomycetes</taxon>
        <taxon>Micrococcales</taxon>
        <taxon>Cellulomonadaceae</taxon>
        <taxon>Cellulomonas</taxon>
    </lineage>
</organism>
<gene>
    <name evidence="1" type="ORF">CBZ_31230</name>
</gene>
<dbReference type="Proteomes" id="UP000289954">
    <property type="component" value="Unassembled WGS sequence"/>
</dbReference>
<dbReference type="RefSeq" id="WP_130782703.1">
    <property type="nucleotide sequence ID" value="NZ_BIMR01000301.1"/>
</dbReference>
<name>A0A402DVC1_9CELL</name>
<sequence>MGFFTKPTTGPSGFAAGDLAPLSAERITGYLDAHDMRYGVDDDGDIGGYWDGHLFYFFRLGQNQEYLQIRGRWNRQVAATDLDAMLRHTNAWNADRLWPKLYVRVEDDVLGVYAEHSVDYEHGLTDEQLDLHVASTFSTALAFFEHLDEAYPEQAAAAKAELERD</sequence>
<dbReference type="AlphaFoldDB" id="A0A402DVC1"/>
<dbReference type="EMBL" id="BIMR01000301">
    <property type="protein sequence ID" value="GCE78067.1"/>
    <property type="molecule type" value="Genomic_DNA"/>
</dbReference>
<accession>A0A402DVC1</accession>
<dbReference type="Pfam" id="PF10722">
    <property type="entry name" value="YbjN"/>
    <property type="match status" value="1"/>
</dbReference>
<keyword evidence="2" id="KW-1185">Reference proteome</keyword>
<dbReference type="OrthoDB" id="3256964at2"/>
<comment type="caution">
    <text evidence="1">The sequence shown here is derived from an EMBL/GenBank/DDBJ whole genome shotgun (WGS) entry which is preliminary data.</text>
</comment>
<reference evidence="1 2" key="1">
    <citation type="submission" date="2019-01" db="EMBL/GenBank/DDBJ databases">
        <title>Draft genome sequence of Cellulomonas takizawaensis strain TKZ-21.</title>
        <authorList>
            <person name="Yamamura H."/>
            <person name="Hayashi T."/>
            <person name="Hamada M."/>
            <person name="Serisawa Y."/>
            <person name="Matsuyama K."/>
            <person name="Nakagawa Y."/>
            <person name="Otoguro M."/>
            <person name="Yanagida F."/>
            <person name="Hayakawa M."/>
        </authorList>
    </citation>
    <scope>NUCLEOTIDE SEQUENCE [LARGE SCALE GENOMIC DNA]</scope>
    <source>
        <strain evidence="1 2">NBRC12680</strain>
    </source>
</reference>
<evidence type="ECO:0000313" key="2">
    <source>
        <dbReference type="Proteomes" id="UP000289954"/>
    </source>
</evidence>